<name>A0A644YD63_9ZZZZ</name>
<reference evidence="1" key="1">
    <citation type="submission" date="2019-08" db="EMBL/GenBank/DDBJ databases">
        <authorList>
            <person name="Kucharzyk K."/>
            <person name="Murdoch R.W."/>
            <person name="Higgins S."/>
            <person name="Loffler F."/>
        </authorList>
    </citation>
    <scope>NUCLEOTIDE SEQUENCE</scope>
</reference>
<gene>
    <name evidence="1" type="ORF">SDC9_72730</name>
</gene>
<protein>
    <submittedName>
        <fullName evidence="1">Uncharacterized protein</fullName>
    </submittedName>
</protein>
<comment type="caution">
    <text evidence="1">The sequence shown here is derived from an EMBL/GenBank/DDBJ whole genome shotgun (WGS) entry which is preliminary data.</text>
</comment>
<organism evidence="1">
    <name type="scientific">bioreactor metagenome</name>
    <dbReference type="NCBI Taxonomy" id="1076179"/>
    <lineage>
        <taxon>unclassified sequences</taxon>
        <taxon>metagenomes</taxon>
        <taxon>ecological metagenomes</taxon>
    </lineage>
</organism>
<sequence length="211" mass="22870">MNGFNKAVIHGNRHVAREQRALAGAVESADVGIVAVHLYAARVHGRPSIDIFLKLAEILFKGLAADVCGAAFTENGKVAVGQLLLSSMFVLDLRELHINAFKHGKAVIGGLCHITQLCQQLFAFFVQGVGSCTVNVLNHMAITLERIACKVLLQLLLRNGQNFRVNKSDGGIERHEKVHGLCGHFLILAVAVVPAFLERSIGIDKLHLLQS</sequence>
<evidence type="ECO:0000313" key="1">
    <source>
        <dbReference type="EMBL" id="MPM26229.1"/>
    </source>
</evidence>
<accession>A0A644YD63</accession>
<dbReference type="EMBL" id="VSSQ01004682">
    <property type="protein sequence ID" value="MPM26229.1"/>
    <property type="molecule type" value="Genomic_DNA"/>
</dbReference>
<proteinExistence type="predicted"/>
<dbReference type="AlphaFoldDB" id="A0A644YD63"/>